<dbReference type="Proteomes" id="UP000473826">
    <property type="component" value="Unassembled WGS sequence"/>
</dbReference>
<keyword evidence="3" id="KW-1185">Reference proteome</keyword>
<dbReference type="AlphaFoldDB" id="A0A7D8UYI2"/>
<feature type="compositionally biased region" description="Acidic residues" evidence="1">
    <location>
        <begin position="142"/>
        <end position="155"/>
    </location>
</feature>
<proteinExistence type="predicted"/>
<protein>
    <submittedName>
        <fullName evidence="2">Uncharacterized protein</fullName>
    </submittedName>
</protein>
<comment type="caution">
    <text evidence="2">The sequence shown here is derived from an EMBL/GenBank/DDBJ whole genome shotgun (WGS) entry which is preliminary data.</text>
</comment>
<feature type="region of interest" description="Disordered" evidence="1">
    <location>
        <begin position="185"/>
        <end position="208"/>
    </location>
</feature>
<reference evidence="2 3" key="1">
    <citation type="journal article" date="2019" name="PLoS Genet.">
        <title>Convergent evolution of linked mating-type loci in basidiomycete fungi.</title>
        <authorList>
            <person name="Sun S."/>
            <person name="Coelho M.A."/>
            <person name="Heitman J."/>
            <person name="Nowrousian M."/>
        </authorList>
    </citation>
    <scope>NUCLEOTIDE SEQUENCE [LARGE SCALE GENOMIC DNA]</scope>
    <source>
        <strain evidence="2 3">CBS 4282</strain>
    </source>
</reference>
<dbReference type="OrthoDB" id="2571298at2759"/>
<sequence>MPSPDPKRQLRATASTESTSEIYGRRHGIPEDVQAALQNVGRRSRQGAGAGRTLQPTQSLPALPGGFMTAHQTYAAAQAIIDKEAARGHELQPMAYGSPASSAVHALGLSPRARALERSLSFTPDGEVKVLSARGQKRRDDDEGEGSGTDVDDDVVLPAPRTPVPVPANDDFPTVFTSPVISQPELFAQPGSMPPPPLPGRATRALPRRGFSKTVSAPVGRLGTFSGFAAEAGAPEEEEEDGFDVAEWASSENF</sequence>
<feature type="region of interest" description="Disordered" evidence="1">
    <location>
        <begin position="231"/>
        <end position="254"/>
    </location>
</feature>
<accession>A0A7D8UYI2</accession>
<evidence type="ECO:0000256" key="1">
    <source>
        <dbReference type="SAM" id="MobiDB-lite"/>
    </source>
</evidence>
<evidence type="ECO:0000313" key="3">
    <source>
        <dbReference type="Proteomes" id="UP000473826"/>
    </source>
</evidence>
<evidence type="ECO:0000313" key="2">
    <source>
        <dbReference type="EMBL" id="TXT08874.1"/>
    </source>
</evidence>
<feature type="compositionally biased region" description="Acidic residues" evidence="1">
    <location>
        <begin position="234"/>
        <end position="244"/>
    </location>
</feature>
<organism evidence="2 3">
    <name type="scientific">Vanrija humicola</name>
    <name type="common">Yeast</name>
    <name type="synonym">Cryptococcus humicola</name>
    <dbReference type="NCBI Taxonomy" id="5417"/>
    <lineage>
        <taxon>Eukaryota</taxon>
        <taxon>Fungi</taxon>
        <taxon>Dikarya</taxon>
        <taxon>Basidiomycota</taxon>
        <taxon>Agaricomycotina</taxon>
        <taxon>Tremellomycetes</taxon>
        <taxon>Trichosporonales</taxon>
        <taxon>Trichosporonaceae</taxon>
        <taxon>Vanrija</taxon>
    </lineage>
</organism>
<gene>
    <name evidence="2" type="ORF">VHUM_03002</name>
</gene>
<feature type="region of interest" description="Disordered" evidence="1">
    <location>
        <begin position="118"/>
        <end position="171"/>
    </location>
</feature>
<feature type="compositionally biased region" description="Polar residues" evidence="1">
    <location>
        <begin position="12"/>
        <end position="21"/>
    </location>
</feature>
<dbReference type="EMBL" id="QKWK01000007">
    <property type="protein sequence ID" value="TXT08874.1"/>
    <property type="molecule type" value="Genomic_DNA"/>
</dbReference>
<name>A0A7D8UYI2_VANHU</name>
<feature type="region of interest" description="Disordered" evidence="1">
    <location>
        <begin position="1"/>
        <end position="66"/>
    </location>
</feature>